<dbReference type="SUPFAM" id="SSF54593">
    <property type="entry name" value="Glyoxalase/Bleomycin resistance protein/Dihydroxybiphenyl dioxygenase"/>
    <property type="match status" value="1"/>
</dbReference>
<comment type="caution">
    <text evidence="2">The sequence shown here is derived from an EMBL/GenBank/DDBJ whole genome shotgun (WGS) entry which is preliminary data.</text>
</comment>
<evidence type="ECO:0000313" key="3">
    <source>
        <dbReference type="Proteomes" id="UP001419910"/>
    </source>
</evidence>
<dbReference type="InterPro" id="IPR029068">
    <property type="entry name" value="Glyas_Bleomycin-R_OHBP_Dase"/>
</dbReference>
<dbReference type="EMBL" id="JBDIME010000027">
    <property type="protein sequence ID" value="MEN2792344.1"/>
    <property type="molecule type" value="Genomic_DNA"/>
</dbReference>
<dbReference type="InterPro" id="IPR004360">
    <property type="entry name" value="Glyas_Fos-R_dOase_dom"/>
</dbReference>
<reference evidence="2 3" key="1">
    <citation type="submission" date="2024-05" db="EMBL/GenBank/DDBJ databases">
        <authorList>
            <person name="Liu Q."/>
            <person name="Xin Y.-H."/>
        </authorList>
    </citation>
    <scope>NUCLEOTIDE SEQUENCE [LARGE SCALE GENOMIC DNA]</scope>
    <source>
        <strain evidence="2 3">CGMCC 1.10181</strain>
    </source>
</reference>
<proteinExistence type="predicted"/>
<feature type="domain" description="VOC" evidence="1">
    <location>
        <begin position="5"/>
        <end position="129"/>
    </location>
</feature>
<keyword evidence="3" id="KW-1185">Reference proteome</keyword>
<evidence type="ECO:0000259" key="1">
    <source>
        <dbReference type="PROSITE" id="PS51819"/>
    </source>
</evidence>
<accession>A0ABU9Y983</accession>
<organism evidence="2 3">
    <name type="scientific">Sphingomonas oligophenolica</name>
    <dbReference type="NCBI Taxonomy" id="301154"/>
    <lineage>
        <taxon>Bacteria</taxon>
        <taxon>Pseudomonadati</taxon>
        <taxon>Pseudomonadota</taxon>
        <taxon>Alphaproteobacteria</taxon>
        <taxon>Sphingomonadales</taxon>
        <taxon>Sphingomonadaceae</taxon>
        <taxon>Sphingomonas</taxon>
    </lineage>
</organism>
<dbReference type="InterPro" id="IPR037523">
    <property type="entry name" value="VOC_core"/>
</dbReference>
<dbReference type="Gene3D" id="3.10.180.10">
    <property type="entry name" value="2,3-Dihydroxybiphenyl 1,2-Dioxygenase, domain 1"/>
    <property type="match status" value="1"/>
</dbReference>
<gene>
    <name evidence="2" type="ORF">ABC974_22120</name>
</gene>
<dbReference type="Pfam" id="PF00903">
    <property type="entry name" value="Glyoxalase"/>
    <property type="match status" value="1"/>
</dbReference>
<dbReference type="PROSITE" id="PS51819">
    <property type="entry name" value="VOC"/>
    <property type="match status" value="1"/>
</dbReference>
<sequence>MKVTRINHISVNVDGSTGDEIRAFYAGLLGMPLINHERPQEFKDVIPGDWYALGSKRLHVFEYEEGGQWRTPGSPQPGGPHFALYVDDLAAAEAELTQRAIPFWSHGEGEARQLWILDPGGNTVELGQDPNVGAA</sequence>
<evidence type="ECO:0000313" key="2">
    <source>
        <dbReference type="EMBL" id="MEN2792344.1"/>
    </source>
</evidence>
<dbReference type="Proteomes" id="UP001419910">
    <property type="component" value="Unassembled WGS sequence"/>
</dbReference>
<name>A0ABU9Y983_9SPHN</name>
<dbReference type="RefSeq" id="WP_343890956.1">
    <property type="nucleotide sequence ID" value="NZ_BAAAEH010000036.1"/>
</dbReference>
<protein>
    <submittedName>
        <fullName evidence="2">VOC family protein</fullName>
    </submittedName>
</protein>